<sequence>MKTKHILLLGLGSLTATAAIATPIALVNYDFGGGGKQTRIVVGNVNSDSATLEIPFSEKISSTKATVTLVYENKEEQVEAEIVNENDVTKVILTNLKPNTNYQIKQMEIDDKIINFKDSQFATKDNTLEQDVVVKPNDSQLPKTVQKTDENKEESKKNEEKQEDKQEQGQSTKVEEPIVTPGVGAQEPAMSLPQKAENKEVDNSVEKQKEEEKPKDQPDNSGPSSNISAQNEVTQPEPEVKKEAEKPTIEEKTQPKTENNSVQTNVQDSQKSNETSESDSTSSQVSSPSEVQTQENQISGNGSTSEAAPKDPESASQPSTTISTPSDTSSVENTQTTEETPAQTPSQGNSQDSSNASQSTSNTEATINQGTSSHTNNLQVDTSTIIRVGYWRTDNYSPTNRNDRTTLFTKVIKNINLSLIVISDIASSASNNGEKIVEQLNEENNPNGHWKQLTTQTDNKKPKISFIYNSDVLNPTPEDTEIKLSTNSDSSYVTKPVSLTFETKKGRKIFSFVSSIFNATGAKGKSEERDTEFKGQGKNEIKQAKELEEEISKLTSNTNNIIFMGNTNILDKYQDKVFEELLKKYTSLINESTKINTKKSTYTEKDVTVFAKKDADFTIEHPTRFDLLDFMSKNHLTDKDTRHAPVYVDLKFN</sequence>
<dbReference type="EMBL" id="CP007154">
    <property type="protein sequence ID" value="AHH45280.1"/>
    <property type="molecule type" value="Genomic_DNA"/>
</dbReference>
<dbReference type="HOGENOM" id="CLU_419674_0_0_14"/>
<feature type="chain" id="PRO_5004874332" evidence="2">
    <location>
        <begin position="19"/>
        <end position="653"/>
    </location>
</feature>
<feature type="compositionally biased region" description="Polar residues" evidence="1">
    <location>
        <begin position="296"/>
        <end position="306"/>
    </location>
</feature>
<dbReference type="InterPro" id="IPR003961">
    <property type="entry name" value="FN3_dom"/>
</dbReference>
<keyword evidence="4" id="KW-1185">Reference proteome</keyword>
<dbReference type="OrthoDB" id="403989at2"/>
<name>W5UTY4_9BACT</name>
<feature type="compositionally biased region" description="Polar residues" evidence="1">
    <location>
        <begin position="220"/>
        <end position="234"/>
    </location>
</feature>
<feature type="compositionally biased region" description="Basic and acidic residues" evidence="1">
    <location>
        <begin position="196"/>
        <end position="218"/>
    </location>
</feature>
<evidence type="ECO:0000256" key="2">
    <source>
        <dbReference type="SAM" id="SignalP"/>
    </source>
</evidence>
<dbReference type="AlphaFoldDB" id="W5UTY4"/>
<dbReference type="Proteomes" id="UP000019229">
    <property type="component" value="Chromosome"/>
</dbReference>
<dbReference type="STRING" id="743966.MYB_01350"/>
<reference evidence="3 4" key="1">
    <citation type="journal article" date="2014" name="Genome Announc.">
        <title>Complete Genome Sequence of Mycoplasma bovoculi Strain M165/69T (ATCC 29104).</title>
        <authorList>
            <person name="Calcutt M.J."/>
            <person name="Foecking M.F."/>
        </authorList>
    </citation>
    <scope>NUCLEOTIDE SEQUENCE [LARGE SCALE GENOMIC DNA]</scope>
    <source>
        <strain evidence="3">M165/69</strain>
    </source>
</reference>
<feature type="compositionally biased region" description="Basic and acidic residues" evidence="1">
    <location>
        <begin position="238"/>
        <end position="255"/>
    </location>
</feature>
<dbReference type="RefSeq" id="WP_022934793.1">
    <property type="nucleotide sequence ID" value="NZ_CP007154.1"/>
</dbReference>
<protein>
    <submittedName>
        <fullName evidence="3">Membrane nuclease</fullName>
    </submittedName>
</protein>
<evidence type="ECO:0000256" key="1">
    <source>
        <dbReference type="SAM" id="MobiDB-lite"/>
    </source>
</evidence>
<accession>W5UTY4</accession>
<gene>
    <name evidence="3" type="ORF">MYB_01350</name>
</gene>
<evidence type="ECO:0000313" key="3">
    <source>
        <dbReference type="EMBL" id="AHH45280.1"/>
    </source>
</evidence>
<feature type="compositionally biased region" description="Polar residues" evidence="1">
    <location>
        <begin position="256"/>
        <end position="270"/>
    </location>
</feature>
<feature type="compositionally biased region" description="Low complexity" evidence="1">
    <location>
        <begin position="314"/>
        <end position="362"/>
    </location>
</feature>
<proteinExistence type="predicted"/>
<feature type="compositionally biased region" description="Polar residues" evidence="1">
    <location>
        <begin position="363"/>
        <end position="378"/>
    </location>
</feature>
<dbReference type="CDD" id="cd00063">
    <property type="entry name" value="FN3"/>
    <property type="match status" value="1"/>
</dbReference>
<dbReference type="PATRIC" id="fig|743966.3.peg.271"/>
<evidence type="ECO:0000313" key="4">
    <source>
        <dbReference type="Proteomes" id="UP000019229"/>
    </source>
</evidence>
<organism evidence="3 4">
    <name type="scientific">Mesomycoplasma bovoculi M165/69</name>
    <dbReference type="NCBI Taxonomy" id="743966"/>
    <lineage>
        <taxon>Bacteria</taxon>
        <taxon>Bacillati</taxon>
        <taxon>Mycoplasmatota</taxon>
        <taxon>Mycoplasmoidales</taxon>
        <taxon>Metamycoplasmataceae</taxon>
        <taxon>Mesomycoplasma</taxon>
    </lineage>
</organism>
<feature type="compositionally biased region" description="Basic and acidic residues" evidence="1">
    <location>
        <begin position="146"/>
        <end position="167"/>
    </location>
</feature>
<feature type="signal peptide" evidence="2">
    <location>
        <begin position="1"/>
        <end position="18"/>
    </location>
</feature>
<dbReference type="KEGG" id="mbc:MYB_01350"/>
<feature type="compositionally biased region" description="Low complexity" evidence="1">
    <location>
        <begin position="272"/>
        <end position="295"/>
    </location>
</feature>
<keyword evidence="2" id="KW-0732">Signal</keyword>
<feature type="region of interest" description="Disordered" evidence="1">
    <location>
        <begin position="131"/>
        <end position="378"/>
    </location>
</feature>